<evidence type="ECO:0000313" key="2">
    <source>
        <dbReference type="Proteomes" id="UP001314263"/>
    </source>
</evidence>
<dbReference type="Proteomes" id="UP001314263">
    <property type="component" value="Unassembled WGS sequence"/>
</dbReference>
<gene>
    <name evidence="1" type="ORF">CVIRNUC_001797</name>
</gene>
<dbReference type="EMBL" id="CAUYUE010000002">
    <property type="protein sequence ID" value="CAK0747887.1"/>
    <property type="molecule type" value="Genomic_DNA"/>
</dbReference>
<organism evidence="1 2">
    <name type="scientific">Coccomyxa viridis</name>
    <dbReference type="NCBI Taxonomy" id="1274662"/>
    <lineage>
        <taxon>Eukaryota</taxon>
        <taxon>Viridiplantae</taxon>
        <taxon>Chlorophyta</taxon>
        <taxon>core chlorophytes</taxon>
        <taxon>Trebouxiophyceae</taxon>
        <taxon>Trebouxiophyceae incertae sedis</taxon>
        <taxon>Coccomyxaceae</taxon>
        <taxon>Coccomyxa</taxon>
    </lineage>
</organism>
<keyword evidence="2" id="KW-1185">Reference proteome</keyword>
<evidence type="ECO:0008006" key="3">
    <source>
        <dbReference type="Google" id="ProtNLM"/>
    </source>
</evidence>
<reference evidence="1 2" key="1">
    <citation type="submission" date="2023-10" db="EMBL/GenBank/DDBJ databases">
        <authorList>
            <person name="Maclean D."/>
            <person name="Macfadyen A."/>
        </authorList>
    </citation>
    <scope>NUCLEOTIDE SEQUENCE [LARGE SCALE GENOMIC DNA]</scope>
</reference>
<evidence type="ECO:0000313" key="1">
    <source>
        <dbReference type="EMBL" id="CAK0747887.1"/>
    </source>
</evidence>
<sequence>MGHAAPVIAAQGRLCSPNWKPSVLPKRLGCIRSTPKMRQLACRAALATEQKQLKEQLFRAIEEGGQALRTGKVTPQVEDLISQIKQAASKAQPRLQDMSIDGRFNGLLNTTNYLDDDACSTLGTITFQQFAPKDLKVQLSGTDVVTGIDSPHQYQTNAYFKVLGGEAQGLLGIQSALGKYELDAEKADRQIVWFEAIRIAPADKDPAALKQWLAVFQEANPSMGQDGVAQINFPNSAKGFRDFILVDEEVQVTVGNRGSVVVIRKK</sequence>
<accession>A0AAV1HVV6</accession>
<dbReference type="AlphaFoldDB" id="A0AAV1HVV6"/>
<name>A0AAV1HVV6_9CHLO</name>
<comment type="caution">
    <text evidence="1">The sequence shown here is derived from an EMBL/GenBank/DDBJ whole genome shotgun (WGS) entry which is preliminary data.</text>
</comment>
<protein>
    <recommendedName>
        <fullName evidence="3">Plastid lipid-associated protein/fibrillin conserved domain-containing protein</fullName>
    </recommendedName>
</protein>
<proteinExistence type="predicted"/>